<dbReference type="AlphaFoldDB" id="A0A1C7LKZ5"/>
<dbReference type="GO" id="GO:0005739">
    <property type="term" value="C:mitochondrion"/>
    <property type="evidence" value="ECO:0007669"/>
    <property type="project" value="TreeGrafter"/>
</dbReference>
<sequence length="578" mass="65626">MYTRPHVLGRRFNSCLQSSKNFKYRAVPTSHRNVSFLRSMLRSVVQNLASPSESDESFFGYTSGRWLFNEPEQLSVRHVTFDVAELKRVAAQAVGAGCCTRMKKTHEGSFNKIFALEFDNNAELIAKIPTALIPPFYTTASEVATMDYARTILGLPVPRVLAWNARPDTNVNPVGAEYILMEKIRGDPLYTRWDGIRGNDMRTVVEQVINMEQRFVWHRFSQIGSLFYKEDVEPALRDRPLYAAGDADDEASERFRVGPLVDWAIWRGSRASLDIDRGPWPDPLSYIRGIIRIEQQWIRQYATPRPPPFHLSAGGDSQTHIDLLERLYAVAPHIIPPPQISQPVLWHTDLHGANIFLAPSGTPDIVGIIDWQGMCLAPLYMQATFAAFLRYSGDAVAMEPGWVMPKLRVLLESAPAEERPRLEKELRMAKRHKLYEVLVERGSPHHFASQVYPFTGHVVLPTLSASRSWYEGSHHLREALFRIRSEWADIAPGVPLPVALEGIDWERHQLDYARKERYEARAADVARQLGLEGDGLIPSERYEQVKCMNEEQLAAWDEEVEGGPYPFQDGAPSFFVGS</sequence>
<dbReference type="EMBL" id="LUGG01000044">
    <property type="protein sequence ID" value="OBZ65402.1"/>
    <property type="molecule type" value="Genomic_DNA"/>
</dbReference>
<comment type="caution">
    <text evidence="2">The sequence shown here is derived from an EMBL/GenBank/DDBJ whole genome shotgun (WGS) entry which is preliminary data.</text>
</comment>
<dbReference type="STRING" id="5627.A0A1C7LKZ5"/>
<dbReference type="InterPro" id="IPR002575">
    <property type="entry name" value="Aminoglycoside_PTrfase"/>
</dbReference>
<feature type="domain" description="Aminoglycoside phosphotransferase" evidence="1">
    <location>
        <begin position="321"/>
        <end position="381"/>
    </location>
</feature>
<dbReference type="SUPFAM" id="SSF56112">
    <property type="entry name" value="Protein kinase-like (PK-like)"/>
    <property type="match status" value="1"/>
</dbReference>
<dbReference type="InterPro" id="IPR011009">
    <property type="entry name" value="Kinase-like_dom_sf"/>
</dbReference>
<dbReference type="PANTHER" id="PTHR36091:SF2">
    <property type="entry name" value="AMINOGLYCOSIDE PHOSPHOTRANSFERASE DOMAIN-CONTAINING PROTEIN"/>
    <property type="match status" value="1"/>
</dbReference>
<dbReference type="Proteomes" id="UP000092993">
    <property type="component" value="Unassembled WGS sequence"/>
</dbReference>
<reference evidence="2 3" key="1">
    <citation type="submission" date="2016-03" db="EMBL/GenBank/DDBJ databases">
        <title>Whole genome sequencing of Grifola frondosa 9006-11.</title>
        <authorList>
            <person name="Min B."/>
            <person name="Park H."/>
            <person name="Kim J.-G."/>
            <person name="Cho H."/>
            <person name="Oh Y.-L."/>
            <person name="Kong W.-S."/>
            <person name="Choi I.-G."/>
        </authorList>
    </citation>
    <scope>NUCLEOTIDE SEQUENCE [LARGE SCALE GENOMIC DNA]</scope>
    <source>
        <strain evidence="2 3">9006-11</strain>
    </source>
</reference>
<proteinExistence type="predicted"/>
<protein>
    <submittedName>
        <fullName evidence="2">Altered inheritance of mitochondria protein 9, mitochondrial</fullName>
    </submittedName>
</protein>
<dbReference type="PANTHER" id="PTHR36091">
    <property type="entry name" value="ALTERED INHERITANCE OF MITOCHONDRIA PROTEIN 9, MITOCHONDRIAL"/>
    <property type="match status" value="1"/>
</dbReference>
<keyword evidence="3" id="KW-1185">Reference proteome</keyword>
<dbReference type="OMA" id="WIQQYAT"/>
<dbReference type="Gene3D" id="3.90.1200.10">
    <property type="match status" value="1"/>
</dbReference>
<gene>
    <name evidence="2" type="primary">AIM9_2</name>
    <name evidence="2" type="ORF">A0H81_14569</name>
</gene>
<name>A0A1C7LKZ5_GRIFR</name>
<evidence type="ECO:0000313" key="2">
    <source>
        <dbReference type="EMBL" id="OBZ65402.1"/>
    </source>
</evidence>
<accession>A0A1C7LKZ5</accession>
<evidence type="ECO:0000313" key="3">
    <source>
        <dbReference type="Proteomes" id="UP000092993"/>
    </source>
</evidence>
<dbReference type="OrthoDB" id="2968323at2759"/>
<dbReference type="InterPro" id="IPR051035">
    <property type="entry name" value="Mito_inheritance_9"/>
</dbReference>
<organism evidence="2 3">
    <name type="scientific">Grifola frondosa</name>
    <name type="common">Maitake</name>
    <name type="synonym">Polyporus frondosus</name>
    <dbReference type="NCBI Taxonomy" id="5627"/>
    <lineage>
        <taxon>Eukaryota</taxon>
        <taxon>Fungi</taxon>
        <taxon>Dikarya</taxon>
        <taxon>Basidiomycota</taxon>
        <taxon>Agaricomycotina</taxon>
        <taxon>Agaricomycetes</taxon>
        <taxon>Polyporales</taxon>
        <taxon>Grifolaceae</taxon>
        <taxon>Grifola</taxon>
    </lineage>
</organism>
<evidence type="ECO:0000259" key="1">
    <source>
        <dbReference type="Pfam" id="PF01636"/>
    </source>
</evidence>
<dbReference type="Pfam" id="PF01636">
    <property type="entry name" value="APH"/>
    <property type="match status" value="1"/>
</dbReference>